<reference evidence="2 3" key="1">
    <citation type="journal article" date="2019" name="G3 (Bethesda)">
        <title>Sequencing of a Wild Apple (Malus baccata) Genome Unravels the Differences Between Cultivated and Wild Apple Species Regarding Disease Resistance and Cold Tolerance.</title>
        <authorList>
            <person name="Chen X."/>
        </authorList>
    </citation>
    <scope>NUCLEOTIDE SEQUENCE [LARGE SCALE GENOMIC DNA]</scope>
    <source>
        <strain evidence="3">cv. Shandingzi</strain>
        <tissue evidence="2">Leaves</tissue>
    </source>
</reference>
<dbReference type="Pfam" id="PF23622">
    <property type="entry name" value="LRR_At1g61320_AtMIF1"/>
    <property type="match status" value="1"/>
</dbReference>
<dbReference type="PANTHER" id="PTHR34145">
    <property type="entry name" value="OS02G0105600 PROTEIN"/>
    <property type="match status" value="1"/>
</dbReference>
<evidence type="ECO:0000313" key="3">
    <source>
        <dbReference type="Proteomes" id="UP000315295"/>
    </source>
</evidence>
<dbReference type="AlphaFoldDB" id="A0A540MAU0"/>
<feature type="domain" description="At1g61320/AtMIF1 LRR" evidence="1">
    <location>
        <begin position="39"/>
        <end position="175"/>
    </location>
</feature>
<proteinExistence type="predicted"/>
<sequence>MQRKCQIIDKDHIKGVSKILTFTGNRAGRADWRTVDFSPAQILLHREESKLKCLSLRGCLLETDFSNRLVFCDVNLAAGHVEPGVCFSSLNLEYLTLQRCLGLGRLLHDDSLRRLKALVVSLCEGVNGIELSATQLSSFYYKGDNIQHSSESVPNLEEVHVTMKEVNVIPTFARLEKQLPSSCQDY</sequence>
<dbReference type="InterPro" id="IPR055357">
    <property type="entry name" value="LRR_At1g61320_AtMIF1"/>
</dbReference>
<comment type="caution">
    <text evidence="2">The sequence shown here is derived from an EMBL/GenBank/DDBJ whole genome shotgun (WGS) entry which is preliminary data.</text>
</comment>
<dbReference type="PANTHER" id="PTHR34145:SF28">
    <property type="entry name" value="F-BOX DOMAIN-CONTAINING PROTEIN"/>
    <property type="match status" value="1"/>
</dbReference>
<evidence type="ECO:0000313" key="2">
    <source>
        <dbReference type="EMBL" id="TQD95841.1"/>
    </source>
</evidence>
<dbReference type="STRING" id="106549.A0A540MAU0"/>
<gene>
    <name evidence="2" type="ORF">C1H46_018583</name>
</gene>
<dbReference type="InterPro" id="IPR053772">
    <property type="entry name" value="At1g61320/At1g61330-like"/>
</dbReference>
<dbReference type="EMBL" id="VIEB01000305">
    <property type="protein sequence ID" value="TQD95841.1"/>
    <property type="molecule type" value="Genomic_DNA"/>
</dbReference>
<accession>A0A540MAU0</accession>
<dbReference type="Proteomes" id="UP000315295">
    <property type="component" value="Unassembled WGS sequence"/>
</dbReference>
<organism evidence="2 3">
    <name type="scientific">Malus baccata</name>
    <name type="common">Siberian crab apple</name>
    <name type="synonym">Pyrus baccata</name>
    <dbReference type="NCBI Taxonomy" id="106549"/>
    <lineage>
        <taxon>Eukaryota</taxon>
        <taxon>Viridiplantae</taxon>
        <taxon>Streptophyta</taxon>
        <taxon>Embryophyta</taxon>
        <taxon>Tracheophyta</taxon>
        <taxon>Spermatophyta</taxon>
        <taxon>Magnoliopsida</taxon>
        <taxon>eudicotyledons</taxon>
        <taxon>Gunneridae</taxon>
        <taxon>Pentapetalae</taxon>
        <taxon>rosids</taxon>
        <taxon>fabids</taxon>
        <taxon>Rosales</taxon>
        <taxon>Rosaceae</taxon>
        <taxon>Amygdaloideae</taxon>
        <taxon>Maleae</taxon>
        <taxon>Malus</taxon>
    </lineage>
</organism>
<keyword evidence="3" id="KW-1185">Reference proteome</keyword>
<name>A0A540MAU0_MALBA</name>
<evidence type="ECO:0000259" key="1">
    <source>
        <dbReference type="Pfam" id="PF23622"/>
    </source>
</evidence>
<protein>
    <recommendedName>
        <fullName evidence="1">At1g61320/AtMIF1 LRR domain-containing protein</fullName>
    </recommendedName>
</protein>